<dbReference type="InterPro" id="IPR002355">
    <property type="entry name" value="Cu_oxidase_Cu_BS"/>
</dbReference>
<dbReference type="PROSITE" id="PS00080">
    <property type="entry name" value="MULTICOPPER_OXIDASE2"/>
    <property type="match status" value="1"/>
</dbReference>
<evidence type="ECO:0000256" key="4">
    <source>
        <dbReference type="SAM" id="Phobius"/>
    </source>
</evidence>
<name>A0A0B6XXG9_9EUPU</name>
<dbReference type="SUPFAM" id="SSF49503">
    <property type="entry name" value="Cupredoxins"/>
    <property type="match status" value="1"/>
</dbReference>
<keyword evidence="3" id="KW-0186">Copper</keyword>
<dbReference type="EMBL" id="HACG01001902">
    <property type="protein sequence ID" value="CEK48767.1"/>
    <property type="molecule type" value="Transcribed_RNA"/>
</dbReference>
<dbReference type="PANTHER" id="PTHR11709">
    <property type="entry name" value="MULTI-COPPER OXIDASE"/>
    <property type="match status" value="1"/>
</dbReference>
<sequence>TQFKDIPKEYFCNNSTITDDCTQVLCICVHLLNFDLGDIVEIVLVSFTKTLVHPMHMHGHNFRVVTMQSFGHDLTVKEVKDMDKKGQIHRRTSRAPFKDTIPVHDQAVTILRFRANNPGFWIFHCHIEFHTELGMAVILQAGKPDEMAKTPIGFPTCGSWKPHLEPKTNSLTKEQDTVSENSHGHMQTLSLIFGTAGVLCIILLLLFVVFYRRHVGHESLLLKRVAGVNGVRYESLM</sequence>
<evidence type="ECO:0000313" key="6">
    <source>
        <dbReference type="EMBL" id="CEK48767.1"/>
    </source>
</evidence>
<keyword evidence="4" id="KW-1133">Transmembrane helix</keyword>
<dbReference type="GO" id="GO:0016491">
    <property type="term" value="F:oxidoreductase activity"/>
    <property type="evidence" value="ECO:0007669"/>
    <property type="project" value="UniProtKB-KW"/>
</dbReference>
<feature type="non-terminal residue" evidence="6">
    <location>
        <position position="1"/>
    </location>
</feature>
<evidence type="ECO:0000256" key="1">
    <source>
        <dbReference type="ARBA" id="ARBA00022723"/>
    </source>
</evidence>
<dbReference type="GO" id="GO:0006826">
    <property type="term" value="P:iron ion transport"/>
    <property type="evidence" value="ECO:0007669"/>
    <property type="project" value="TreeGrafter"/>
</dbReference>
<proteinExistence type="predicted"/>
<reference evidence="6" key="1">
    <citation type="submission" date="2014-12" db="EMBL/GenBank/DDBJ databases">
        <title>Insight into the proteome of Arion vulgaris.</title>
        <authorList>
            <person name="Aradska J."/>
            <person name="Bulat T."/>
            <person name="Smidak R."/>
            <person name="Sarate P."/>
            <person name="Gangsoo J."/>
            <person name="Sialana F."/>
            <person name="Bilban M."/>
            <person name="Lubec G."/>
        </authorList>
    </citation>
    <scope>NUCLEOTIDE SEQUENCE</scope>
    <source>
        <tissue evidence="6">Skin</tissue>
    </source>
</reference>
<dbReference type="Gene3D" id="2.60.40.420">
    <property type="entry name" value="Cupredoxins - blue copper proteins"/>
    <property type="match status" value="1"/>
</dbReference>
<keyword evidence="4" id="KW-0472">Membrane</keyword>
<dbReference type="InterPro" id="IPR008972">
    <property type="entry name" value="Cupredoxin"/>
</dbReference>
<dbReference type="CDD" id="cd13905">
    <property type="entry name" value="CuRO_3_tcLLC2_insect_like"/>
    <property type="match status" value="1"/>
</dbReference>
<protein>
    <recommendedName>
        <fullName evidence="5">Plastocyanin-like domain-containing protein</fullName>
    </recommendedName>
</protein>
<dbReference type="GO" id="GO:0005507">
    <property type="term" value="F:copper ion binding"/>
    <property type="evidence" value="ECO:0007669"/>
    <property type="project" value="InterPro"/>
</dbReference>
<evidence type="ECO:0000256" key="3">
    <source>
        <dbReference type="ARBA" id="ARBA00023008"/>
    </source>
</evidence>
<dbReference type="InterPro" id="IPR011706">
    <property type="entry name" value="Cu-oxidase_C"/>
</dbReference>
<feature type="transmembrane region" description="Helical" evidence="4">
    <location>
        <begin position="189"/>
        <end position="211"/>
    </location>
</feature>
<keyword evidence="2" id="KW-0560">Oxidoreductase</keyword>
<dbReference type="Pfam" id="PF07731">
    <property type="entry name" value="Cu-oxidase_2"/>
    <property type="match status" value="1"/>
</dbReference>
<evidence type="ECO:0000259" key="5">
    <source>
        <dbReference type="Pfam" id="PF07731"/>
    </source>
</evidence>
<dbReference type="InterPro" id="IPR045087">
    <property type="entry name" value="Cu-oxidase_fam"/>
</dbReference>
<dbReference type="GO" id="GO:0005886">
    <property type="term" value="C:plasma membrane"/>
    <property type="evidence" value="ECO:0007669"/>
    <property type="project" value="TreeGrafter"/>
</dbReference>
<evidence type="ECO:0000256" key="2">
    <source>
        <dbReference type="ARBA" id="ARBA00023002"/>
    </source>
</evidence>
<keyword evidence="1" id="KW-0479">Metal-binding</keyword>
<organism evidence="6">
    <name type="scientific">Arion vulgaris</name>
    <dbReference type="NCBI Taxonomy" id="1028688"/>
    <lineage>
        <taxon>Eukaryota</taxon>
        <taxon>Metazoa</taxon>
        <taxon>Spiralia</taxon>
        <taxon>Lophotrochozoa</taxon>
        <taxon>Mollusca</taxon>
        <taxon>Gastropoda</taxon>
        <taxon>Heterobranchia</taxon>
        <taxon>Euthyneura</taxon>
        <taxon>Panpulmonata</taxon>
        <taxon>Eupulmonata</taxon>
        <taxon>Stylommatophora</taxon>
        <taxon>Helicina</taxon>
        <taxon>Arionoidea</taxon>
        <taxon>Arionidae</taxon>
        <taxon>Arion</taxon>
    </lineage>
</organism>
<keyword evidence="4" id="KW-0812">Transmembrane</keyword>
<feature type="domain" description="Plastocyanin-like" evidence="5">
    <location>
        <begin position="22"/>
        <end position="140"/>
    </location>
</feature>
<accession>A0A0B6XXG9</accession>
<dbReference type="PANTHER" id="PTHR11709:SF394">
    <property type="entry name" value="FI03373P-RELATED"/>
    <property type="match status" value="1"/>
</dbReference>
<dbReference type="AlphaFoldDB" id="A0A0B6XXG9"/>
<gene>
    <name evidence="6" type="primary">ORF5129</name>
</gene>